<sequence>MSVDISGVRALLGAVTEILPLALVEQHRENVHEALAVISHALQSTADADATTAILLMAQSLDRIRDVLDRLTAAIDHLNAYASTI</sequence>
<comment type="caution">
    <text evidence="1">The sequence shown here is derived from an EMBL/GenBank/DDBJ whole genome shotgun (WGS) entry which is preliminary data.</text>
</comment>
<organism evidence="1 2">
    <name type="scientific">Goodfellowiella coeruleoviolacea</name>
    <dbReference type="NCBI Taxonomy" id="334858"/>
    <lineage>
        <taxon>Bacteria</taxon>
        <taxon>Bacillati</taxon>
        <taxon>Actinomycetota</taxon>
        <taxon>Actinomycetes</taxon>
        <taxon>Pseudonocardiales</taxon>
        <taxon>Pseudonocardiaceae</taxon>
        <taxon>Goodfellowiella</taxon>
    </lineage>
</organism>
<evidence type="ECO:0000313" key="2">
    <source>
        <dbReference type="Proteomes" id="UP001206128"/>
    </source>
</evidence>
<name>A0AAE3KI00_9PSEU</name>
<gene>
    <name evidence="1" type="ORF">LX83_005634</name>
</gene>
<proteinExistence type="predicted"/>
<keyword evidence="2" id="KW-1185">Reference proteome</keyword>
<dbReference type="EMBL" id="JAMTCK010000015">
    <property type="protein sequence ID" value="MCP2168756.1"/>
    <property type="molecule type" value="Genomic_DNA"/>
</dbReference>
<evidence type="ECO:0000313" key="1">
    <source>
        <dbReference type="EMBL" id="MCP2168756.1"/>
    </source>
</evidence>
<accession>A0AAE3KI00</accession>
<dbReference type="Proteomes" id="UP001206128">
    <property type="component" value="Unassembled WGS sequence"/>
</dbReference>
<dbReference type="AlphaFoldDB" id="A0AAE3KI00"/>
<reference evidence="1" key="1">
    <citation type="submission" date="2022-06" db="EMBL/GenBank/DDBJ databases">
        <title>Genomic Encyclopedia of Archaeal and Bacterial Type Strains, Phase II (KMG-II): from individual species to whole genera.</title>
        <authorList>
            <person name="Goeker M."/>
        </authorList>
    </citation>
    <scope>NUCLEOTIDE SEQUENCE</scope>
    <source>
        <strain evidence="1">DSM 43935</strain>
    </source>
</reference>
<protein>
    <submittedName>
        <fullName evidence="1">Uncharacterized protein</fullName>
    </submittedName>
</protein>
<dbReference type="RefSeq" id="WP_253776873.1">
    <property type="nucleotide sequence ID" value="NZ_JAMTCK010000015.1"/>
</dbReference>